<dbReference type="PROSITE" id="PS50110">
    <property type="entry name" value="RESPONSE_REGULATORY"/>
    <property type="match status" value="1"/>
</dbReference>
<evidence type="ECO:0000259" key="4">
    <source>
        <dbReference type="PROSITE" id="PS50110"/>
    </source>
</evidence>
<feature type="region of interest" description="Disordered" evidence="3">
    <location>
        <begin position="131"/>
        <end position="153"/>
    </location>
</feature>
<dbReference type="InterPro" id="IPR001789">
    <property type="entry name" value="Sig_transdc_resp-reg_receiver"/>
</dbReference>
<dbReference type="RefSeq" id="WP_406698153.1">
    <property type="nucleotide sequence ID" value="NZ_CP155447.1"/>
</dbReference>
<feature type="modified residue" description="4-aspartylphosphate" evidence="2">
    <location>
        <position position="55"/>
    </location>
</feature>
<dbReference type="Gene3D" id="3.40.50.2300">
    <property type="match status" value="1"/>
</dbReference>
<dbReference type="SUPFAM" id="SSF52172">
    <property type="entry name" value="CheY-like"/>
    <property type="match status" value="1"/>
</dbReference>
<dbReference type="EMBL" id="CP155447">
    <property type="protein sequence ID" value="XBH05337.1"/>
    <property type="molecule type" value="Genomic_DNA"/>
</dbReference>
<feature type="domain" description="Response regulatory" evidence="4">
    <location>
        <begin position="7"/>
        <end position="120"/>
    </location>
</feature>
<reference evidence="5" key="1">
    <citation type="submission" date="2024-05" db="EMBL/GenBank/DDBJ databases">
        <title>Planctomycetes of the genus Singulisphaera possess chitinolytic capabilities.</title>
        <authorList>
            <person name="Ivanova A."/>
        </authorList>
    </citation>
    <scope>NUCLEOTIDE SEQUENCE</scope>
    <source>
        <strain evidence="5">Ch08T</strain>
    </source>
</reference>
<dbReference type="InterPro" id="IPR011006">
    <property type="entry name" value="CheY-like_superfamily"/>
</dbReference>
<dbReference type="InterPro" id="IPR050595">
    <property type="entry name" value="Bact_response_regulator"/>
</dbReference>
<evidence type="ECO:0000256" key="3">
    <source>
        <dbReference type="SAM" id="MobiDB-lite"/>
    </source>
</evidence>
<protein>
    <submittedName>
        <fullName evidence="5">Response regulator</fullName>
    </submittedName>
</protein>
<accession>A0AAU7CJN3</accession>
<keyword evidence="1 2" id="KW-0597">Phosphoprotein</keyword>
<sequence>MTDSKDHVLIVEDDMATLYALKRLFRSQGWQVSSSRTIEKALVQLESPPDWIVLDLGLIDGSGEEVLRYVREAGFPTRVAVVSGLLGPASLHGLKLLKPDLLLTKPIHFDDLLVACSRPPAAHISSHEILDQPTSAQEPPVEAKFGPAAPGNH</sequence>
<proteinExistence type="predicted"/>
<dbReference type="PANTHER" id="PTHR44591:SF3">
    <property type="entry name" value="RESPONSE REGULATORY DOMAIN-CONTAINING PROTEIN"/>
    <property type="match status" value="1"/>
</dbReference>
<gene>
    <name evidence="5" type="ORF">V5E97_04785</name>
</gene>
<name>A0AAU7CJN3_9BACT</name>
<organism evidence="5">
    <name type="scientific">Singulisphaera sp. Ch08</name>
    <dbReference type="NCBI Taxonomy" id="3120278"/>
    <lineage>
        <taxon>Bacteria</taxon>
        <taxon>Pseudomonadati</taxon>
        <taxon>Planctomycetota</taxon>
        <taxon>Planctomycetia</taxon>
        <taxon>Isosphaerales</taxon>
        <taxon>Isosphaeraceae</taxon>
        <taxon>Singulisphaera</taxon>
    </lineage>
</organism>
<evidence type="ECO:0000256" key="1">
    <source>
        <dbReference type="ARBA" id="ARBA00022553"/>
    </source>
</evidence>
<dbReference type="GO" id="GO:0000160">
    <property type="term" value="P:phosphorelay signal transduction system"/>
    <property type="evidence" value="ECO:0007669"/>
    <property type="project" value="InterPro"/>
</dbReference>
<dbReference type="SMART" id="SM00448">
    <property type="entry name" value="REC"/>
    <property type="match status" value="1"/>
</dbReference>
<evidence type="ECO:0000256" key="2">
    <source>
        <dbReference type="PROSITE-ProRule" id="PRU00169"/>
    </source>
</evidence>
<evidence type="ECO:0000313" key="5">
    <source>
        <dbReference type="EMBL" id="XBH05337.1"/>
    </source>
</evidence>
<dbReference type="AlphaFoldDB" id="A0AAU7CJN3"/>
<dbReference type="Pfam" id="PF00072">
    <property type="entry name" value="Response_reg"/>
    <property type="match status" value="1"/>
</dbReference>
<dbReference type="PANTHER" id="PTHR44591">
    <property type="entry name" value="STRESS RESPONSE REGULATOR PROTEIN 1"/>
    <property type="match status" value="1"/>
</dbReference>